<evidence type="ECO:0000313" key="2">
    <source>
        <dbReference type="EMBL" id="OLV18204.1"/>
    </source>
</evidence>
<protein>
    <submittedName>
        <fullName evidence="2">Uncharacterized protein</fullName>
    </submittedName>
</protein>
<keyword evidence="3" id="KW-1185">Reference proteome</keyword>
<dbReference type="STRING" id="249408.BOO71_0006520"/>
<accession>A0A1U7NZ66</accession>
<gene>
    <name evidence="2" type="ORF">BOO71_0006520</name>
</gene>
<dbReference type="OrthoDB" id="9874090at2"/>
<sequence length="129" mass="14195">MTAPSTQTSIQTRDQVHRAIHHLLIESGMSTNSARVTADGYLYDLERSGSLKLLGLGTVRHLDPDRYEVTPGEPLTRPQFDGRPGQPDATDDAAFEQAKRSFMANGTPEDLARSAANIVVNYRQGKRVD</sequence>
<evidence type="ECO:0000313" key="3">
    <source>
        <dbReference type="Proteomes" id="UP000186607"/>
    </source>
</evidence>
<comment type="caution">
    <text evidence="2">The sequence shown here is derived from an EMBL/GenBank/DDBJ whole genome shotgun (WGS) entry which is preliminary data.</text>
</comment>
<reference evidence="2 3" key="1">
    <citation type="submission" date="2017-01" db="EMBL/GenBank/DDBJ databases">
        <title>Genome Analysis of Deinococcus marmoris KOPRI26562.</title>
        <authorList>
            <person name="Kim J.H."/>
            <person name="Oh H.-M."/>
        </authorList>
    </citation>
    <scope>NUCLEOTIDE SEQUENCE [LARGE SCALE GENOMIC DNA]</scope>
    <source>
        <strain evidence="2 3">KOPRI26562</strain>
    </source>
</reference>
<dbReference type="EMBL" id="MSTI01000073">
    <property type="protein sequence ID" value="OLV18204.1"/>
    <property type="molecule type" value="Genomic_DNA"/>
</dbReference>
<name>A0A1U7NZ66_9DEIO</name>
<dbReference type="Proteomes" id="UP000186607">
    <property type="component" value="Unassembled WGS sequence"/>
</dbReference>
<dbReference type="AlphaFoldDB" id="A0A1U7NZ66"/>
<organism evidence="2 3">
    <name type="scientific">Deinococcus marmoris</name>
    <dbReference type="NCBI Taxonomy" id="249408"/>
    <lineage>
        <taxon>Bacteria</taxon>
        <taxon>Thermotogati</taxon>
        <taxon>Deinococcota</taxon>
        <taxon>Deinococci</taxon>
        <taxon>Deinococcales</taxon>
        <taxon>Deinococcaceae</taxon>
        <taxon>Deinococcus</taxon>
    </lineage>
</organism>
<proteinExistence type="predicted"/>
<dbReference type="RefSeq" id="WP_075832321.1">
    <property type="nucleotide sequence ID" value="NZ_MSTI01000073.1"/>
</dbReference>
<feature type="region of interest" description="Disordered" evidence="1">
    <location>
        <begin position="65"/>
        <end position="91"/>
    </location>
</feature>
<evidence type="ECO:0000256" key="1">
    <source>
        <dbReference type="SAM" id="MobiDB-lite"/>
    </source>
</evidence>